<organism evidence="15 16">
    <name type="scientific">Clavispora lusitaniae</name>
    <name type="common">Candida lusitaniae</name>
    <dbReference type="NCBI Taxonomy" id="36911"/>
    <lineage>
        <taxon>Eukaryota</taxon>
        <taxon>Fungi</taxon>
        <taxon>Dikarya</taxon>
        <taxon>Ascomycota</taxon>
        <taxon>Saccharomycotina</taxon>
        <taxon>Pichiomycetes</taxon>
        <taxon>Metschnikowiaceae</taxon>
        <taxon>Clavispora</taxon>
    </lineage>
</organism>
<sequence length="860" mass="96867">MPYYQALPSDLVPVHYDVAIRDIELDTYTGNVRLQLSVAAETDELHLHYRDLTIGAVSARVGEETVNAKVLRSEEKLEYFVIGFARSLRVGEDVEVEVSFQGRIQTNMAGFYRSEYEENGQTKHMLSTQFEATDARRTFPCMDEPALKATFSVHLTVDKDLTVLGNMPEQETVQKGDVKTVTFERTPRMSTYLVAWAVGDFDYVESFTKDTYGGKPLPVRIYTTPGYTEDAQFAAELTPKIVDYFSQIFGLQYPLPKLDLLAVHAFSHNAMENWGLITYRSTALLFSEKSSDPAYKQNVAYVIAHELAHQWFGNLVTMQWWDELWLNEGFATWVGYAAVDFLFPEWDIFSGFVSSSMQHALALDGLRNSHAIKVPVVDALDIDQLFDAISYLKGAATIRMLSSYLSTDIFLQGVSKYLQTHQYGNATSEDLWAAIGDVANKPVGHMMEAWIKKIGFPVLSVSRSGEKLQVAQRRFLNGGGVRPEENETVWWVPLHAQGDFGVDALEEKEVSVSATPEGFFKLNGDAAGFFRVNYEPELLRKHVLPFFSKLSVKDKVSVVADVASLAISGDVATATFLDLVSAVAVEKDQLGDDYVVWLELCGRLSELASVFSGVDPALTKSITNFTRAVYKDLAVRKVKDEQSDFLARKLRSHILSHAAELEIEEVDAYAQELFGQWKKTGEMDPALRSFVFRSVVSADSVAEDDFERIWAEVARPPALDSREIALGALGHVKQPELASRLLQGLVDGSIPVMDAHFLGQPLSRNVSTRDMFWSFFRDNYTRLHELMSSNMVVLDRFVKVTLKNFQSDKMRSEIKAHFADKDIHGFERALAQVLDQVEINAAWYERDHQEVKEWLSSHGY</sequence>
<dbReference type="Gene3D" id="2.60.40.1910">
    <property type="match status" value="1"/>
</dbReference>
<dbReference type="FunFam" id="1.10.390.10:FF:000001">
    <property type="entry name" value="Aminopeptidase"/>
    <property type="match status" value="1"/>
</dbReference>
<keyword evidence="6 9" id="KW-0862">Zinc</keyword>
<feature type="domain" description="Aminopeptidase N-like N-terminal" evidence="14">
    <location>
        <begin position="12"/>
        <end position="193"/>
    </location>
</feature>
<evidence type="ECO:0000256" key="2">
    <source>
        <dbReference type="ARBA" id="ARBA00022438"/>
    </source>
</evidence>
<dbReference type="InterPro" id="IPR014782">
    <property type="entry name" value="Peptidase_M1_dom"/>
</dbReference>
<evidence type="ECO:0000256" key="4">
    <source>
        <dbReference type="ARBA" id="ARBA00022723"/>
    </source>
</evidence>
<dbReference type="PANTHER" id="PTHR11533">
    <property type="entry name" value="PROTEASE M1 ZINC METALLOPROTEASE"/>
    <property type="match status" value="1"/>
</dbReference>
<evidence type="ECO:0000256" key="7">
    <source>
        <dbReference type="ARBA" id="ARBA00023049"/>
    </source>
</evidence>
<dbReference type="GO" id="GO:0008270">
    <property type="term" value="F:zinc ion binding"/>
    <property type="evidence" value="ECO:0007669"/>
    <property type="project" value="UniProtKB-UniRule"/>
</dbReference>
<dbReference type="GO" id="GO:0006508">
    <property type="term" value="P:proteolysis"/>
    <property type="evidence" value="ECO:0007669"/>
    <property type="project" value="UniProtKB-KW"/>
</dbReference>
<dbReference type="Gene3D" id="1.10.390.10">
    <property type="entry name" value="Neutral Protease Domain 2"/>
    <property type="match status" value="1"/>
</dbReference>
<dbReference type="PRINTS" id="PR00756">
    <property type="entry name" value="ALADIPTASE"/>
</dbReference>
<dbReference type="Pfam" id="PF01433">
    <property type="entry name" value="Peptidase_M1"/>
    <property type="match status" value="1"/>
</dbReference>
<keyword evidence="4 9" id="KW-0479">Metal-binding</keyword>
<evidence type="ECO:0000256" key="10">
    <source>
        <dbReference type="PIRSR" id="PIRSR634016-4"/>
    </source>
</evidence>
<dbReference type="Pfam" id="PF17900">
    <property type="entry name" value="Peptidase_M1_N"/>
    <property type="match status" value="1"/>
</dbReference>
<evidence type="ECO:0000259" key="12">
    <source>
        <dbReference type="Pfam" id="PF01433"/>
    </source>
</evidence>
<dbReference type="InterPro" id="IPR027268">
    <property type="entry name" value="Peptidase_M4/M1_CTD_sf"/>
</dbReference>
<comment type="cofactor">
    <cofactor evidence="9 11">
        <name>Zn(2+)</name>
        <dbReference type="ChEBI" id="CHEBI:29105"/>
    </cofactor>
    <text evidence="9 11">Binds 1 zinc ion per subunit.</text>
</comment>
<dbReference type="GO" id="GO:0016020">
    <property type="term" value="C:membrane"/>
    <property type="evidence" value="ECO:0007669"/>
    <property type="project" value="TreeGrafter"/>
</dbReference>
<dbReference type="InterPro" id="IPR034016">
    <property type="entry name" value="M1_APN-typ"/>
</dbReference>
<dbReference type="GO" id="GO:0005737">
    <property type="term" value="C:cytoplasm"/>
    <property type="evidence" value="ECO:0007669"/>
    <property type="project" value="TreeGrafter"/>
</dbReference>
<evidence type="ECO:0000259" key="13">
    <source>
        <dbReference type="Pfam" id="PF11838"/>
    </source>
</evidence>
<evidence type="ECO:0000256" key="3">
    <source>
        <dbReference type="ARBA" id="ARBA00022670"/>
    </source>
</evidence>
<dbReference type="KEGG" id="clus:A9F13_04g03575"/>
<dbReference type="CDD" id="cd09601">
    <property type="entry name" value="M1_APN-Q_like"/>
    <property type="match status" value="1"/>
</dbReference>
<dbReference type="SUPFAM" id="SSF55486">
    <property type="entry name" value="Metalloproteases ('zincins'), catalytic domain"/>
    <property type="match status" value="1"/>
</dbReference>
<gene>
    <name evidence="15" type="ORF">A9F13_04g03575</name>
</gene>
<comment type="similarity">
    <text evidence="1 11">Belongs to the peptidase M1 family.</text>
</comment>
<feature type="binding site" evidence="9">
    <location>
        <position position="305"/>
    </location>
    <ligand>
        <name>Zn(2+)</name>
        <dbReference type="ChEBI" id="CHEBI:29105"/>
        <note>catalytic</note>
    </ligand>
</feature>
<dbReference type="SUPFAM" id="SSF63737">
    <property type="entry name" value="Leukotriene A4 hydrolase N-terminal domain"/>
    <property type="match status" value="1"/>
</dbReference>
<dbReference type="InterPro" id="IPR001930">
    <property type="entry name" value="Peptidase_M1"/>
</dbReference>
<dbReference type="GO" id="GO:0042277">
    <property type="term" value="F:peptide binding"/>
    <property type="evidence" value="ECO:0007669"/>
    <property type="project" value="TreeGrafter"/>
</dbReference>
<name>A0AA91T2W4_CLALS</name>
<dbReference type="FunFam" id="2.60.40.1730:FF:000002">
    <property type="entry name" value="Aminopeptidase"/>
    <property type="match status" value="1"/>
</dbReference>
<feature type="domain" description="ERAP1-like C-terminal" evidence="13">
    <location>
        <begin position="519"/>
        <end position="838"/>
    </location>
</feature>
<feature type="binding site" evidence="9">
    <location>
        <position position="309"/>
    </location>
    <ligand>
        <name>Zn(2+)</name>
        <dbReference type="ChEBI" id="CHEBI:29105"/>
        <note>catalytic</note>
    </ligand>
</feature>
<dbReference type="Proteomes" id="UP000195602">
    <property type="component" value="Unassembled WGS sequence"/>
</dbReference>
<feature type="binding site" evidence="9">
    <location>
        <position position="328"/>
    </location>
    <ligand>
        <name>Zn(2+)</name>
        <dbReference type="ChEBI" id="CHEBI:29105"/>
        <note>catalytic</note>
    </ligand>
</feature>
<dbReference type="InterPro" id="IPR050344">
    <property type="entry name" value="Peptidase_M1_aminopeptidases"/>
</dbReference>
<dbReference type="GO" id="GO:0070006">
    <property type="term" value="F:metalloaminopeptidase activity"/>
    <property type="evidence" value="ECO:0007669"/>
    <property type="project" value="TreeGrafter"/>
</dbReference>
<dbReference type="InterPro" id="IPR024571">
    <property type="entry name" value="ERAP1-like_C_dom"/>
</dbReference>
<feature type="site" description="Transition state stabilizer" evidence="10">
    <location>
        <position position="391"/>
    </location>
</feature>
<evidence type="ECO:0000313" key="16">
    <source>
        <dbReference type="Proteomes" id="UP000195602"/>
    </source>
</evidence>
<dbReference type="GO" id="GO:0043171">
    <property type="term" value="P:peptide catabolic process"/>
    <property type="evidence" value="ECO:0007669"/>
    <property type="project" value="TreeGrafter"/>
</dbReference>
<proteinExistence type="inferred from homology"/>
<comment type="caution">
    <text evidence="15">The sequence shown here is derived from an EMBL/GenBank/DDBJ whole genome shotgun (WGS) entry which is preliminary data.</text>
</comment>
<dbReference type="Gene3D" id="1.25.50.20">
    <property type="match status" value="1"/>
</dbReference>
<evidence type="ECO:0000313" key="15">
    <source>
        <dbReference type="EMBL" id="OVF09843.1"/>
    </source>
</evidence>
<protein>
    <recommendedName>
        <fullName evidence="11">Aminopeptidase</fullName>
        <ecNumber evidence="11">3.4.11.-</ecNumber>
    </recommendedName>
</protein>
<evidence type="ECO:0000256" key="11">
    <source>
        <dbReference type="RuleBase" id="RU364040"/>
    </source>
</evidence>
<evidence type="ECO:0000256" key="9">
    <source>
        <dbReference type="PIRSR" id="PIRSR634016-3"/>
    </source>
</evidence>
<dbReference type="EMBL" id="LYUB02000004">
    <property type="protein sequence ID" value="OVF09843.1"/>
    <property type="molecule type" value="Genomic_DNA"/>
</dbReference>
<keyword evidence="5 11" id="KW-0378">Hydrolase</keyword>
<dbReference type="PANTHER" id="PTHR11533:SF171">
    <property type="entry name" value="AMINOPEPTIDASE"/>
    <property type="match status" value="1"/>
</dbReference>
<dbReference type="EC" id="3.4.11.-" evidence="11"/>
<feature type="active site" description="Proton acceptor" evidence="8">
    <location>
        <position position="306"/>
    </location>
</feature>
<dbReference type="Pfam" id="PF11838">
    <property type="entry name" value="ERAP1_C"/>
    <property type="match status" value="1"/>
</dbReference>
<accession>A0AA91T2W4</accession>
<reference evidence="15 16" key="1">
    <citation type="submission" date="2017-04" db="EMBL/GenBank/DDBJ databases">
        <title>Draft genome of the yeast Clavispora lusitaniae type strain CBS 6936.</title>
        <authorList>
            <person name="Durrens P."/>
            <person name="Klopp C."/>
            <person name="Biteau N."/>
            <person name="Fitton-Ouhabi V."/>
            <person name="Dementhon K."/>
            <person name="Accoceberry I."/>
            <person name="Sherman D.J."/>
            <person name="Noel T."/>
        </authorList>
    </citation>
    <scope>NUCLEOTIDE SEQUENCE [LARGE SCALE GENOMIC DNA]</scope>
    <source>
        <strain evidence="15 16">CBS 6936</strain>
    </source>
</reference>
<keyword evidence="7 11" id="KW-0482">Metalloprotease</keyword>
<keyword evidence="3 11" id="KW-0645">Protease</keyword>
<evidence type="ECO:0000256" key="1">
    <source>
        <dbReference type="ARBA" id="ARBA00010136"/>
    </source>
</evidence>
<dbReference type="InterPro" id="IPR042097">
    <property type="entry name" value="Aminopeptidase_N-like_N_sf"/>
</dbReference>
<keyword evidence="2 11" id="KW-0031">Aminopeptidase</keyword>
<evidence type="ECO:0000256" key="5">
    <source>
        <dbReference type="ARBA" id="ARBA00022801"/>
    </source>
</evidence>
<feature type="domain" description="Peptidase M1 membrane alanine aminopeptidase" evidence="12">
    <location>
        <begin position="233"/>
        <end position="450"/>
    </location>
</feature>
<evidence type="ECO:0000256" key="8">
    <source>
        <dbReference type="PIRSR" id="PIRSR634016-1"/>
    </source>
</evidence>
<dbReference type="AlphaFoldDB" id="A0AA91T2W4"/>
<evidence type="ECO:0000256" key="6">
    <source>
        <dbReference type="ARBA" id="ARBA00022833"/>
    </source>
</evidence>
<evidence type="ECO:0000259" key="14">
    <source>
        <dbReference type="Pfam" id="PF17900"/>
    </source>
</evidence>
<dbReference type="InterPro" id="IPR045357">
    <property type="entry name" value="Aminopeptidase_N-like_N"/>
</dbReference>
<dbReference type="Gene3D" id="2.60.40.1730">
    <property type="entry name" value="tricorn interacting facor f3 domain"/>
    <property type="match status" value="1"/>
</dbReference>